<organism evidence="1">
    <name type="scientific">marine sediment metagenome</name>
    <dbReference type="NCBI Taxonomy" id="412755"/>
    <lineage>
        <taxon>unclassified sequences</taxon>
        <taxon>metagenomes</taxon>
        <taxon>ecological metagenomes</taxon>
    </lineage>
</organism>
<reference evidence="1" key="1">
    <citation type="journal article" date="2014" name="Front. Microbiol.">
        <title>High frequency of phylogenetically diverse reductive dehalogenase-homologous genes in deep subseafloor sedimentary metagenomes.</title>
        <authorList>
            <person name="Kawai M."/>
            <person name="Futagami T."/>
            <person name="Toyoda A."/>
            <person name="Takaki Y."/>
            <person name="Nishi S."/>
            <person name="Hori S."/>
            <person name="Arai W."/>
            <person name="Tsubouchi T."/>
            <person name="Morono Y."/>
            <person name="Uchiyama I."/>
            <person name="Ito T."/>
            <person name="Fujiyama A."/>
            <person name="Inagaki F."/>
            <person name="Takami H."/>
        </authorList>
    </citation>
    <scope>NUCLEOTIDE SEQUENCE</scope>
    <source>
        <strain evidence="1">Expedition CK06-06</strain>
    </source>
</reference>
<dbReference type="EMBL" id="BART01012948">
    <property type="protein sequence ID" value="GAG87340.1"/>
    <property type="molecule type" value="Genomic_DNA"/>
</dbReference>
<dbReference type="AlphaFoldDB" id="X1AX45"/>
<protein>
    <submittedName>
        <fullName evidence="1">Uncharacterized protein</fullName>
    </submittedName>
</protein>
<comment type="caution">
    <text evidence="1">The sequence shown here is derived from an EMBL/GenBank/DDBJ whole genome shotgun (WGS) entry which is preliminary data.</text>
</comment>
<name>X1AX45_9ZZZZ</name>
<feature type="non-terminal residue" evidence="1">
    <location>
        <position position="75"/>
    </location>
</feature>
<proteinExistence type="predicted"/>
<evidence type="ECO:0000313" key="1">
    <source>
        <dbReference type="EMBL" id="GAG87340.1"/>
    </source>
</evidence>
<accession>X1AX45</accession>
<gene>
    <name evidence="1" type="ORF">S01H4_26748</name>
</gene>
<sequence length="75" mass="8489">MERGNNISVIINVHGDIVSFLQFNITTANSSLITTNENFINLLTDDLLNIGRYNISIFAFDNEGFEVDKKGYFII</sequence>